<feature type="transmembrane region" description="Helical" evidence="14">
    <location>
        <begin position="75"/>
        <end position="97"/>
    </location>
</feature>
<keyword evidence="9" id="KW-0406">Ion transport</keyword>
<feature type="transmembrane region" description="Helical" evidence="14">
    <location>
        <begin position="592"/>
        <end position="616"/>
    </location>
</feature>
<dbReference type="InterPro" id="IPR038377">
    <property type="entry name" value="Na/Glc_symporter_sf"/>
</dbReference>
<feature type="transmembrane region" description="Helical" evidence="14">
    <location>
        <begin position="164"/>
        <end position="189"/>
    </location>
</feature>
<accession>A0A146G393</accession>
<evidence type="ECO:0000256" key="1">
    <source>
        <dbReference type="ARBA" id="ARBA00004651"/>
    </source>
</evidence>
<keyword evidence="7 14" id="KW-1133">Transmembrane helix</keyword>
<dbReference type="GO" id="GO:0005886">
    <property type="term" value="C:plasma membrane"/>
    <property type="evidence" value="ECO:0007669"/>
    <property type="project" value="UniProtKB-SubCell"/>
</dbReference>
<keyword evidence="10 14" id="KW-0472">Membrane</keyword>
<evidence type="ECO:0000256" key="14">
    <source>
        <dbReference type="SAM" id="Phobius"/>
    </source>
</evidence>
<feature type="transmembrane region" description="Helical" evidence="14">
    <location>
        <begin position="454"/>
        <end position="476"/>
    </location>
</feature>
<evidence type="ECO:0000256" key="10">
    <source>
        <dbReference type="ARBA" id="ARBA00023136"/>
    </source>
</evidence>
<keyword evidence="3" id="KW-0813">Transport</keyword>
<dbReference type="Pfam" id="PF00474">
    <property type="entry name" value="SSF"/>
    <property type="match status" value="1"/>
</dbReference>
<feature type="transmembrane region" description="Helical" evidence="14">
    <location>
        <begin position="6"/>
        <end position="22"/>
    </location>
</feature>
<evidence type="ECO:0000256" key="4">
    <source>
        <dbReference type="ARBA" id="ARBA00022475"/>
    </source>
</evidence>
<keyword evidence="8" id="KW-0915">Sodium</keyword>
<feature type="transmembrane region" description="Helical" evidence="14">
    <location>
        <begin position="335"/>
        <end position="362"/>
    </location>
</feature>
<feature type="transmembrane region" description="Helical" evidence="14">
    <location>
        <begin position="422"/>
        <end position="447"/>
    </location>
</feature>
<evidence type="ECO:0000256" key="12">
    <source>
        <dbReference type="ARBA" id="ARBA00033708"/>
    </source>
</evidence>
<evidence type="ECO:0000313" key="16">
    <source>
        <dbReference type="Proteomes" id="UP000076023"/>
    </source>
</evidence>
<comment type="caution">
    <text evidence="15">The sequence shown here is derived from an EMBL/GenBank/DDBJ whole genome shotgun (WGS) entry which is preliminary data.</text>
</comment>
<evidence type="ECO:0000256" key="2">
    <source>
        <dbReference type="ARBA" id="ARBA00006434"/>
    </source>
</evidence>
<dbReference type="Gene3D" id="1.20.1730.10">
    <property type="entry name" value="Sodium/glucose cotransporter"/>
    <property type="match status" value="1"/>
</dbReference>
<dbReference type="InParanoid" id="A0A146G393"/>
<dbReference type="STRING" id="690879.TSACC_2697"/>
<feature type="transmembrane region" description="Helical" evidence="14">
    <location>
        <begin position="396"/>
        <end position="416"/>
    </location>
</feature>
<comment type="catalytic activity">
    <reaction evidence="12">
        <text>L-proline(in) + Na(+)(in) = L-proline(out) + Na(+)(out)</text>
        <dbReference type="Rhea" id="RHEA:28967"/>
        <dbReference type="ChEBI" id="CHEBI:29101"/>
        <dbReference type="ChEBI" id="CHEBI:60039"/>
    </reaction>
</comment>
<comment type="subcellular location">
    <subcellularLocation>
        <location evidence="1">Cell membrane</location>
        <topology evidence="1">Multi-pass membrane protein</topology>
    </subcellularLocation>
</comment>
<dbReference type="GO" id="GO:0015293">
    <property type="term" value="F:symporter activity"/>
    <property type="evidence" value="ECO:0007669"/>
    <property type="project" value="UniProtKB-KW"/>
</dbReference>
<name>A0A146G393_TERSA</name>
<dbReference type="EMBL" id="BDCO01000002">
    <property type="protein sequence ID" value="GAT32299.1"/>
    <property type="molecule type" value="Genomic_DNA"/>
</dbReference>
<dbReference type="RefSeq" id="WP_084400177.1">
    <property type="nucleotide sequence ID" value="NZ_BDCO01000002.1"/>
</dbReference>
<evidence type="ECO:0000313" key="15">
    <source>
        <dbReference type="EMBL" id="GAT32299.1"/>
    </source>
</evidence>
<protein>
    <submittedName>
        <fullName evidence="15">Solute:Na+ symporter, SSS family</fullName>
    </submittedName>
</protein>
<evidence type="ECO:0000256" key="9">
    <source>
        <dbReference type="ARBA" id="ARBA00023065"/>
    </source>
</evidence>
<dbReference type="InterPro" id="IPR050277">
    <property type="entry name" value="Sodium:Solute_Symporter"/>
</dbReference>
<dbReference type="OrthoDB" id="178434at2"/>
<dbReference type="GO" id="GO:0006814">
    <property type="term" value="P:sodium ion transport"/>
    <property type="evidence" value="ECO:0007669"/>
    <property type="project" value="UniProtKB-KW"/>
</dbReference>
<dbReference type="Proteomes" id="UP000076023">
    <property type="component" value="Unassembled WGS sequence"/>
</dbReference>
<evidence type="ECO:0000256" key="8">
    <source>
        <dbReference type="ARBA" id="ARBA00023053"/>
    </source>
</evidence>
<comment type="similarity">
    <text evidence="2 13">Belongs to the sodium:solute symporter (SSF) (TC 2.A.21) family.</text>
</comment>
<evidence type="ECO:0000256" key="13">
    <source>
        <dbReference type="RuleBase" id="RU362091"/>
    </source>
</evidence>
<feature type="transmembrane region" description="Helical" evidence="14">
    <location>
        <begin position="560"/>
        <end position="580"/>
    </location>
</feature>
<keyword evidence="4" id="KW-1003">Cell membrane</keyword>
<organism evidence="15 16">
    <name type="scientific">Terrimicrobium sacchariphilum</name>
    <dbReference type="NCBI Taxonomy" id="690879"/>
    <lineage>
        <taxon>Bacteria</taxon>
        <taxon>Pseudomonadati</taxon>
        <taxon>Verrucomicrobiota</taxon>
        <taxon>Terrimicrobiia</taxon>
        <taxon>Terrimicrobiales</taxon>
        <taxon>Terrimicrobiaceae</taxon>
        <taxon>Terrimicrobium</taxon>
    </lineage>
</organism>
<reference evidence="16" key="1">
    <citation type="journal article" date="2017" name="Genome Announc.">
        <title>Draft Genome Sequence of Terrimicrobium sacchariphilum NM-5T, a Facultative Anaerobic Soil Bacterium of the Class Spartobacteria.</title>
        <authorList>
            <person name="Qiu Y.L."/>
            <person name="Tourlousse D.M."/>
            <person name="Matsuura N."/>
            <person name="Ohashi A."/>
            <person name="Sekiguchi Y."/>
        </authorList>
    </citation>
    <scope>NUCLEOTIDE SEQUENCE [LARGE SCALE GENOMIC DNA]</scope>
    <source>
        <strain evidence="16">NM-5</strain>
    </source>
</reference>
<evidence type="ECO:0000256" key="7">
    <source>
        <dbReference type="ARBA" id="ARBA00022989"/>
    </source>
</evidence>
<feature type="transmembrane region" description="Helical" evidence="14">
    <location>
        <begin position="488"/>
        <end position="507"/>
    </location>
</feature>
<sequence length="643" mass="70438">MTTLDWCILIAPLTLVFAMAIYSRRYLRSVADFMSAGRVAGPYLLAVARGEMQAGAVVFVASFELIARSGFTLNWWGLIGIPVSLLVALSGFVVYRFRQTRALTLSQFFEQRYSRRLRVFTGMLGFVAGIVNFGIIPAVGARAMVYFLGLPATIQVAGWSFDTYIALMAIFLGGALFMVLCGGLISMMVTDCLEGILSQVFYLVIIAALLMLFRWSEINEVLAAQPPGQSLLNPFDSSGIKDFNLWYILMGLFVTVYGTMAWQNAQGYNSAAISPHASVMGGILGRWREAGKAAVVTLLAVCAMTFLKHPDFAAQAQPVLDEVARIGNPQIEQQMLIPCALSHFLPAGILGLLCAILLMGIIGGDSSHIHSWGGIFIQDVVMPLRREPLSPERHILWLRLSMVGVAGFAFLFGIFFRQTEYIFLWWAVTMAIYVGGAGAVIIGGLYWKKGTTAGAWAALLIGSSLSVGGILARQVWGDAFPINVQQASFFATLLALVAYVVVSMLTCREDFNMDRLLHRGAYAENDPALKPLAPMPSAWSRMVGVTSDFSRSDKWIAGSYLGWSLLWFVVFLTGCAWNLLAPWPVEVWSAYWHVVGIGVPVFMALVMAVWFTWGGLRDMGRLFRKLSAERVDPADDGSVPGGH</sequence>
<proteinExistence type="inferred from homology"/>
<gene>
    <name evidence="15" type="ORF">TSACC_2697</name>
</gene>
<feature type="transmembrane region" description="Helical" evidence="14">
    <location>
        <begin position="245"/>
        <end position="262"/>
    </location>
</feature>
<evidence type="ECO:0000256" key="3">
    <source>
        <dbReference type="ARBA" id="ARBA00022448"/>
    </source>
</evidence>
<evidence type="ECO:0000256" key="6">
    <source>
        <dbReference type="ARBA" id="ARBA00022847"/>
    </source>
</evidence>
<evidence type="ECO:0000256" key="5">
    <source>
        <dbReference type="ARBA" id="ARBA00022692"/>
    </source>
</evidence>
<keyword evidence="11" id="KW-0739">Sodium transport</keyword>
<keyword evidence="5 14" id="KW-0812">Transmembrane</keyword>
<evidence type="ECO:0000256" key="11">
    <source>
        <dbReference type="ARBA" id="ARBA00023201"/>
    </source>
</evidence>
<feature type="transmembrane region" description="Helical" evidence="14">
    <location>
        <begin position="117"/>
        <end position="144"/>
    </location>
</feature>
<dbReference type="InterPro" id="IPR001734">
    <property type="entry name" value="Na/solute_symporter"/>
</dbReference>
<keyword evidence="6" id="KW-0769">Symport</keyword>
<dbReference type="PROSITE" id="PS50283">
    <property type="entry name" value="NA_SOLUT_SYMP_3"/>
    <property type="match status" value="1"/>
</dbReference>
<dbReference type="PANTHER" id="PTHR48086">
    <property type="entry name" value="SODIUM/PROLINE SYMPORTER-RELATED"/>
    <property type="match status" value="1"/>
</dbReference>
<feature type="transmembrane region" description="Helical" evidence="14">
    <location>
        <begin position="196"/>
        <end position="215"/>
    </location>
</feature>
<dbReference type="AlphaFoldDB" id="A0A146G393"/>
<keyword evidence="16" id="KW-1185">Reference proteome</keyword>
<dbReference type="PANTHER" id="PTHR48086:SF3">
    <property type="entry name" value="SODIUM_PROLINE SYMPORTER"/>
    <property type="match status" value="1"/>
</dbReference>